<dbReference type="EMBL" id="GGEC01093596">
    <property type="protein sequence ID" value="MBX74080.1"/>
    <property type="molecule type" value="Transcribed_RNA"/>
</dbReference>
<keyword evidence="1" id="KW-0472">Membrane</keyword>
<feature type="transmembrane region" description="Helical" evidence="1">
    <location>
        <begin position="14"/>
        <end position="33"/>
    </location>
</feature>
<name>A0A2P2R4E9_RHIMU</name>
<sequence>MVFIPKMQSLRSQIINILLALAFQMLGFWLGAITY</sequence>
<organism evidence="2">
    <name type="scientific">Rhizophora mucronata</name>
    <name type="common">Asiatic mangrove</name>
    <dbReference type="NCBI Taxonomy" id="61149"/>
    <lineage>
        <taxon>Eukaryota</taxon>
        <taxon>Viridiplantae</taxon>
        <taxon>Streptophyta</taxon>
        <taxon>Embryophyta</taxon>
        <taxon>Tracheophyta</taxon>
        <taxon>Spermatophyta</taxon>
        <taxon>Magnoliopsida</taxon>
        <taxon>eudicotyledons</taxon>
        <taxon>Gunneridae</taxon>
        <taxon>Pentapetalae</taxon>
        <taxon>rosids</taxon>
        <taxon>fabids</taxon>
        <taxon>Malpighiales</taxon>
        <taxon>Rhizophoraceae</taxon>
        <taxon>Rhizophora</taxon>
    </lineage>
</organism>
<evidence type="ECO:0000256" key="1">
    <source>
        <dbReference type="SAM" id="Phobius"/>
    </source>
</evidence>
<keyword evidence="1" id="KW-1133">Transmembrane helix</keyword>
<dbReference type="AlphaFoldDB" id="A0A2P2R4E9"/>
<keyword evidence="1" id="KW-0812">Transmembrane</keyword>
<proteinExistence type="predicted"/>
<evidence type="ECO:0000313" key="2">
    <source>
        <dbReference type="EMBL" id="MBX74080.1"/>
    </source>
</evidence>
<protein>
    <submittedName>
        <fullName evidence="2">Uncharacterized protein</fullName>
    </submittedName>
</protein>
<reference evidence="2" key="1">
    <citation type="submission" date="2018-02" db="EMBL/GenBank/DDBJ databases">
        <title>Rhizophora mucronata_Transcriptome.</title>
        <authorList>
            <person name="Meera S.P."/>
            <person name="Sreeshan A."/>
            <person name="Augustine A."/>
        </authorList>
    </citation>
    <scope>NUCLEOTIDE SEQUENCE</scope>
    <source>
        <tissue evidence="2">Leaf</tissue>
    </source>
</reference>
<accession>A0A2P2R4E9</accession>